<organism evidence="4 5">
    <name type="scientific">Hungatella hathewayi WAL-18680</name>
    <dbReference type="NCBI Taxonomy" id="742737"/>
    <lineage>
        <taxon>Bacteria</taxon>
        <taxon>Bacillati</taxon>
        <taxon>Bacillota</taxon>
        <taxon>Clostridia</taxon>
        <taxon>Lachnospirales</taxon>
        <taxon>Lachnospiraceae</taxon>
        <taxon>Hungatella</taxon>
    </lineage>
</organism>
<feature type="repeat" description="Cell wall-binding" evidence="2">
    <location>
        <begin position="45"/>
        <end position="64"/>
    </location>
</feature>
<dbReference type="AlphaFoldDB" id="G5IGG1"/>
<evidence type="ECO:0000313" key="5">
    <source>
        <dbReference type="Proteomes" id="UP000005384"/>
    </source>
</evidence>
<keyword evidence="1" id="KW-0677">Repeat</keyword>
<evidence type="ECO:0000256" key="1">
    <source>
        <dbReference type="ARBA" id="ARBA00022737"/>
    </source>
</evidence>
<keyword evidence="3" id="KW-0732">Signal</keyword>
<evidence type="ECO:0008006" key="6">
    <source>
        <dbReference type="Google" id="ProtNLM"/>
    </source>
</evidence>
<evidence type="ECO:0000256" key="2">
    <source>
        <dbReference type="PROSITE-ProRule" id="PRU00591"/>
    </source>
</evidence>
<dbReference type="SUPFAM" id="SSF69360">
    <property type="entry name" value="Cell wall binding repeat"/>
    <property type="match status" value="1"/>
</dbReference>
<dbReference type="HOGENOM" id="CLU_1141356_0_0_9"/>
<dbReference type="InterPro" id="IPR018337">
    <property type="entry name" value="Cell_wall/Cho-bd_repeat"/>
</dbReference>
<gene>
    <name evidence="4" type="ORF">HMPREF9473_02589</name>
</gene>
<keyword evidence="5" id="KW-1185">Reference proteome</keyword>
<evidence type="ECO:0000256" key="3">
    <source>
        <dbReference type="SAM" id="SignalP"/>
    </source>
</evidence>
<feature type="signal peptide" evidence="3">
    <location>
        <begin position="1"/>
        <end position="24"/>
    </location>
</feature>
<accession>G5IGG1</accession>
<dbReference type="Pfam" id="PF19127">
    <property type="entry name" value="Choline_bind_3"/>
    <property type="match status" value="1"/>
</dbReference>
<dbReference type="Gene3D" id="2.10.270.20">
    <property type="match status" value="1"/>
</dbReference>
<feature type="chain" id="PRO_5039262622" description="Cell wall-binding repeat protein" evidence="3">
    <location>
        <begin position="25"/>
        <end position="243"/>
    </location>
</feature>
<evidence type="ECO:0000313" key="4">
    <source>
        <dbReference type="EMBL" id="EHI59440.1"/>
    </source>
</evidence>
<dbReference type="EMBL" id="ADLN01000058">
    <property type="protein sequence ID" value="EHI59440.1"/>
    <property type="molecule type" value="Genomic_DNA"/>
</dbReference>
<protein>
    <recommendedName>
        <fullName evidence="6">Cell wall-binding repeat protein</fullName>
    </recommendedName>
</protein>
<dbReference type="Proteomes" id="UP000005384">
    <property type="component" value="Unassembled WGS sequence"/>
</dbReference>
<proteinExistence type="predicted"/>
<dbReference type="RefSeq" id="WP_006780568.1">
    <property type="nucleotide sequence ID" value="NZ_CP040506.1"/>
</dbReference>
<sequence length="243" mass="27049">MKKSFKVLLAAVIGSCSLSMVSYAGTWQAEGANWKYQNDDFSYVANGWAADNGKWYYFDANGYMMTGWVLDGGIWYYLNPAGEMRTEPLIENGVTYYFDGASGACTNPDGAQTAAGGALTEAQYGVAKLEFFVDVIDYNRKIAKIVYSSDSNTQDDIQILTEIKAPFVRFYEIQAPARYAQAHERYKNGCVAMVQYIDTCIQMLSTDDYNVFMDLYGKLPAYTQTITDEFNAGDQLSLAVSNS</sequence>
<feature type="repeat" description="Cell wall-binding" evidence="2">
    <location>
        <begin position="65"/>
        <end position="84"/>
    </location>
</feature>
<comment type="caution">
    <text evidence="4">The sequence shown here is derived from an EMBL/GenBank/DDBJ whole genome shotgun (WGS) entry which is preliminary data.</text>
</comment>
<dbReference type="PROSITE" id="PS51170">
    <property type="entry name" value="CW"/>
    <property type="match status" value="2"/>
</dbReference>
<dbReference type="PATRIC" id="fig|742737.3.peg.2600"/>
<reference evidence="4 5" key="1">
    <citation type="submission" date="2011-08" db="EMBL/GenBank/DDBJ databases">
        <title>The Genome Sequence of Clostridium hathewayi WAL-18680.</title>
        <authorList>
            <consortium name="The Broad Institute Genome Sequencing Platform"/>
            <person name="Earl A."/>
            <person name="Ward D."/>
            <person name="Feldgarden M."/>
            <person name="Gevers D."/>
            <person name="Finegold S.M."/>
            <person name="Summanen P.H."/>
            <person name="Molitoris D.R."/>
            <person name="Song M."/>
            <person name="Daigneault M."/>
            <person name="Allen-Vercoe E."/>
            <person name="Young S.K."/>
            <person name="Zeng Q."/>
            <person name="Gargeya S."/>
            <person name="Fitzgerald M."/>
            <person name="Haas B."/>
            <person name="Abouelleil A."/>
            <person name="Alvarado L."/>
            <person name="Arachchi H.M."/>
            <person name="Berlin A."/>
            <person name="Brown A."/>
            <person name="Chapman S.B."/>
            <person name="Chen Z."/>
            <person name="Dunbar C."/>
            <person name="Freedman E."/>
            <person name="Gearin G."/>
            <person name="Gellesch M."/>
            <person name="Goldberg J."/>
            <person name="Griggs A."/>
            <person name="Gujja S."/>
            <person name="Heiman D."/>
            <person name="Howarth C."/>
            <person name="Larson L."/>
            <person name="Lui A."/>
            <person name="MacDonald P.J.P."/>
            <person name="Montmayeur A."/>
            <person name="Murphy C."/>
            <person name="Neiman D."/>
            <person name="Pearson M."/>
            <person name="Priest M."/>
            <person name="Roberts A."/>
            <person name="Saif S."/>
            <person name="Shea T."/>
            <person name="Shenoy N."/>
            <person name="Sisk P."/>
            <person name="Stolte C."/>
            <person name="Sykes S."/>
            <person name="Wortman J."/>
            <person name="Nusbaum C."/>
            <person name="Birren B."/>
        </authorList>
    </citation>
    <scope>NUCLEOTIDE SEQUENCE [LARGE SCALE GENOMIC DNA]</scope>
    <source>
        <strain evidence="4 5">WAL-18680</strain>
    </source>
</reference>
<name>G5IGG1_9FIRM</name>